<evidence type="ECO:0000313" key="5">
    <source>
        <dbReference type="Proteomes" id="UP001063166"/>
    </source>
</evidence>
<feature type="compositionally biased region" description="Low complexity" evidence="1">
    <location>
        <begin position="70"/>
        <end position="93"/>
    </location>
</feature>
<evidence type="ECO:0000313" key="3">
    <source>
        <dbReference type="EMBL" id="GLB44257.1"/>
    </source>
</evidence>
<sequence>MDSHLPFSSPLTKASESSSDDGDSFDDTPLENLITRFGIPPIRDCQPSSPGSSALPGLALFTPRRAVSFPPNNTPHTPSPSHAAPPALPSSGPVNSSPIIGTREERKQKRLEKAKKKQRATLAKSQAARAAVVAQQKKAACDEVLQVMRSKGLRFNDLMEHVFDPSRQQGGVRWHEFFVFHGSATKILDWWTSSKNSKPAREEVKNWAVQFVSKIISREARTVTRSKELQTMGKTIDESFITAFDFTCILDKLQDMASVSVQMLTSFATSPRSKKHTPQRKARTALVSLACLGEYSHANNLAKRVIGLYLYATGSQRQPISVLSTLGLSESYSNIVSRPTGKKKTENETEDSATSEPTPASQPVTTTAPGAASNTPAPIPREEVFAATNAAPKFQRTGTLHQLSGAMRDMARAVAATGLYGLVYDNINIMFRAAEQIVGRHDSQENGTCATIFRLWKAKLADIKISDFQQAFLTASPLNITDVLHNKDEARRFKQCLLFTIMRVAILAGGEGFKKFEKETIEKQPISPFKIDVHQTELHPLPTWNIDESTIVGNAEVDEAIIEELQLRKDNPAFPDTVRFMGGDQLSLARLRALENIRAGHEAGHAGFFWGAWMPGLFHAKIADMHGMLVTHWGKPVERNPASLAFHNTRLDRLPITLTSLPPFRTCRDLVFISLYARVLHCLLLVSGCATLEEYTTRTTSWDDFQADALQIYERFASTSVVDELRHQRAQCKSKPVNTGDMVFENAVLFMRDALISREYADAIKAGDSGRVLLVLKIWALSFRGSGRTKYAYEMLHIIHNLTHVWPKPIREIILNNWLLNPTGKPNSFVEMDLVQEHLNFWIKSYYKAHGSNASWEWLELVAPCVTALRHLANGLNDLFGDDQGTRHAPPDLTEDIETLMESLVDYRVYQIIPGRIFDEDDPPANDIITVGLQNIMDNSKSPLTEYVVNFLRLQQRRRKQPIIIPSPSTDRTTTTTSTLNTNPEPVPVLAPPTITPVTTRHTEGTLMQRPRTSVPVASHTTQTPGVDDVNIFDSDGEDDVQDTSEIDAILDELQSGEREPTLTREGAEDVALDMDKVYDIEVDDIEVSSGSEDEEDTGDEGDNDFVF</sequence>
<feature type="region of interest" description="Disordered" evidence="1">
    <location>
        <begin position="335"/>
        <end position="378"/>
    </location>
</feature>
<protein>
    <recommendedName>
        <fullName evidence="2">DUF6589 domain-containing protein</fullName>
    </recommendedName>
</protein>
<feature type="compositionally biased region" description="Low complexity" evidence="1">
    <location>
        <begin position="47"/>
        <end position="60"/>
    </location>
</feature>
<feature type="region of interest" description="Disordered" evidence="1">
    <location>
        <begin position="965"/>
        <end position="1032"/>
    </location>
</feature>
<dbReference type="EMBL" id="BRPK01000016">
    <property type="protein sequence ID" value="GLB44260.1"/>
    <property type="molecule type" value="Genomic_DNA"/>
</dbReference>
<name>A0A9P3UU19_LYOSH</name>
<feature type="region of interest" description="Disordered" evidence="1">
    <location>
        <begin position="1"/>
        <end position="122"/>
    </location>
</feature>
<feature type="compositionally biased region" description="Acidic residues" evidence="1">
    <location>
        <begin position="18"/>
        <end position="29"/>
    </location>
</feature>
<evidence type="ECO:0000313" key="4">
    <source>
        <dbReference type="EMBL" id="GLB44260.1"/>
    </source>
</evidence>
<feature type="region of interest" description="Disordered" evidence="1">
    <location>
        <begin position="1085"/>
        <end position="1108"/>
    </location>
</feature>
<dbReference type="Proteomes" id="UP001063166">
    <property type="component" value="Unassembled WGS sequence"/>
</dbReference>
<dbReference type="InterPro" id="IPR046496">
    <property type="entry name" value="DUF6589"/>
</dbReference>
<dbReference type="OrthoDB" id="2496395at2759"/>
<dbReference type="Pfam" id="PF20231">
    <property type="entry name" value="DUF6589"/>
    <property type="match status" value="1"/>
</dbReference>
<dbReference type="AlphaFoldDB" id="A0A9P3UU19"/>
<feature type="compositionally biased region" description="Low complexity" evidence="1">
    <location>
        <begin position="965"/>
        <end position="979"/>
    </location>
</feature>
<accession>A0A9P3UU19</accession>
<evidence type="ECO:0000256" key="1">
    <source>
        <dbReference type="SAM" id="MobiDB-lite"/>
    </source>
</evidence>
<organism evidence="4 5">
    <name type="scientific">Lyophyllum shimeji</name>
    <name type="common">Hon-shimeji</name>
    <name type="synonym">Tricholoma shimeji</name>
    <dbReference type="NCBI Taxonomy" id="47721"/>
    <lineage>
        <taxon>Eukaryota</taxon>
        <taxon>Fungi</taxon>
        <taxon>Dikarya</taxon>
        <taxon>Basidiomycota</taxon>
        <taxon>Agaricomycotina</taxon>
        <taxon>Agaricomycetes</taxon>
        <taxon>Agaricomycetidae</taxon>
        <taxon>Agaricales</taxon>
        <taxon>Tricholomatineae</taxon>
        <taxon>Lyophyllaceae</taxon>
        <taxon>Lyophyllum</taxon>
    </lineage>
</organism>
<reference evidence="4" key="1">
    <citation type="submission" date="2022-07" db="EMBL/GenBank/DDBJ databases">
        <title>The genome of Lyophyllum shimeji provides insight into the initial evolution of ectomycorrhizal fungal genome.</title>
        <authorList>
            <person name="Kobayashi Y."/>
            <person name="Shibata T."/>
            <person name="Hirakawa H."/>
            <person name="Shigenobu S."/>
            <person name="Nishiyama T."/>
            <person name="Yamada A."/>
            <person name="Hasebe M."/>
            <person name="Kawaguchi M."/>
        </authorList>
    </citation>
    <scope>NUCLEOTIDE SEQUENCE</scope>
    <source>
        <strain evidence="4">AT787</strain>
    </source>
</reference>
<gene>
    <name evidence="3" type="ORF">LshimejAT787_1601870</name>
    <name evidence="4" type="ORF">LshimejAT787_1601900</name>
</gene>
<proteinExistence type="predicted"/>
<feature type="compositionally biased region" description="Basic residues" evidence="1">
    <location>
        <begin position="108"/>
        <end position="119"/>
    </location>
</feature>
<feature type="domain" description="DUF6589" evidence="2">
    <location>
        <begin position="474"/>
        <end position="888"/>
    </location>
</feature>
<comment type="caution">
    <text evidence="4">The sequence shown here is derived from an EMBL/GenBank/DDBJ whole genome shotgun (WGS) entry which is preliminary data.</text>
</comment>
<evidence type="ECO:0000259" key="2">
    <source>
        <dbReference type="Pfam" id="PF20231"/>
    </source>
</evidence>
<dbReference type="EMBL" id="BRPK01000016">
    <property type="protein sequence ID" value="GLB44257.1"/>
    <property type="molecule type" value="Genomic_DNA"/>
</dbReference>
<feature type="compositionally biased region" description="Pro residues" evidence="1">
    <location>
        <begin position="985"/>
        <end position="995"/>
    </location>
</feature>
<keyword evidence="5" id="KW-1185">Reference proteome</keyword>
<feature type="compositionally biased region" description="Polar residues" evidence="1">
    <location>
        <begin position="354"/>
        <end position="376"/>
    </location>
</feature>